<name>A0A6P8D2W6_PUNGR</name>
<dbReference type="SMART" id="SM00733">
    <property type="entry name" value="Mterf"/>
    <property type="match status" value="6"/>
</dbReference>
<organism evidence="4 5">
    <name type="scientific">Punica granatum</name>
    <name type="common">Pomegranate</name>
    <dbReference type="NCBI Taxonomy" id="22663"/>
    <lineage>
        <taxon>Eukaryota</taxon>
        <taxon>Viridiplantae</taxon>
        <taxon>Streptophyta</taxon>
        <taxon>Embryophyta</taxon>
        <taxon>Tracheophyta</taxon>
        <taxon>Spermatophyta</taxon>
        <taxon>Magnoliopsida</taxon>
        <taxon>eudicotyledons</taxon>
        <taxon>Gunneridae</taxon>
        <taxon>Pentapetalae</taxon>
        <taxon>rosids</taxon>
        <taxon>malvids</taxon>
        <taxon>Myrtales</taxon>
        <taxon>Lythraceae</taxon>
        <taxon>Punica</taxon>
    </lineage>
</organism>
<sequence>MFGASLRRGFLLCLSSNSTIPNPSPFPNPPLLLPLTSLRFLSARSSEEEGSPTVVSLLVDSLGFSPETALSVFMKLQNKNPRNADSVIRFLKSRDFSAGQISEMVQRFPGILGLNANRTLLPKLEFFQSKGLSQSDLAKSLSHPHILCRSLERSIIPNFNFFRNLLKSDRKALQSIIRASRPGDHKITVVPNLKYLLDNGVSESNVAFILQYRPGMLYASLARLSEAMSVLKGLGVDPQKTAFLHALSAVLGMSKSSWESKVRVYRNWGWSEEECLSAFRKFPQCMIASEDKINWVMSFFVDRMGWKPSLIAERPVLLAHSFEKRIIPRAAVLQFLLSTGLIGKRYSLVPFLTMSEEVFMKRIAKYPEIAPATYWKILGEDFKMVGIFRTLKFIPRWIPDNLCLQNLCFWSMVAVNSYVSLSSFVALLIGCCGSCVETVEADLDEYCVVE</sequence>
<keyword evidence="2" id="KW-0805">Transcription regulation</keyword>
<dbReference type="InterPro" id="IPR038538">
    <property type="entry name" value="MTERF_sf"/>
</dbReference>
<dbReference type="PANTHER" id="PTHR13068">
    <property type="entry name" value="CGI-12 PROTEIN-RELATED"/>
    <property type="match status" value="1"/>
</dbReference>
<dbReference type="InterPro" id="IPR003690">
    <property type="entry name" value="MTERF"/>
</dbReference>
<protein>
    <submittedName>
        <fullName evidence="5">Uncharacterized protein LOC116203209</fullName>
    </submittedName>
</protein>
<dbReference type="FunFam" id="1.25.70.10:FF:000001">
    <property type="entry name" value="Mitochondrial transcription termination factor-like"/>
    <property type="match status" value="1"/>
</dbReference>
<dbReference type="AlphaFoldDB" id="A0A6P8D2W6"/>
<reference evidence="5" key="2">
    <citation type="submission" date="2025-08" db="UniProtKB">
        <authorList>
            <consortium name="RefSeq"/>
        </authorList>
    </citation>
    <scope>IDENTIFICATION</scope>
    <source>
        <tissue evidence="5">Leaf</tissue>
    </source>
</reference>
<evidence type="ECO:0000256" key="3">
    <source>
        <dbReference type="ARBA" id="ARBA00022946"/>
    </source>
</evidence>
<keyword evidence="4" id="KW-1185">Reference proteome</keyword>
<evidence type="ECO:0000313" key="4">
    <source>
        <dbReference type="Proteomes" id="UP000515151"/>
    </source>
</evidence>
<evidence type="ECO:0000256" key="2">
    <source>
        <dbReference type="ARBA" id="ARBA00022472"/>
    </source>
</evidence>
<dbReference type="GeneID" id="116203209"/>
<keyword evidence="2" id="KW-0806">Transcription termination</keyword>
<reference evidence="4" key="1">
    <citation type="journal article" date="2020" name="Plant Biotechnol. J.">
        <title>The pomegranate (Punica granatum L.) draft genome dissects genetic divergence between soft- and hard-seeded cultivars.</title>
        <authorList>
            <person name="Luo X."/>
            <person name="Li H."/>
            <person name="Wu Z."/>
            <person name="Yao W."/>
            <person name="Zhao P."/>
            <person name="Cao D."/>
            <person name="Yu H."/>
            <person name="Li K."/>
            <person name="Poudel K."/>
            <person name="Zhao D."/>
            <person name="Zhang F."/>
            <person name="Xia X."/>
            <person name="Chen L."/>
            <person name="Wang Q."/>
            <person name="Jing D."/>
            <person name="Cao S."/>
        </authorList>
    </citation>
    <scope>NUCLEOTIDE SEQUENCE [LARGE SCALE GENOMIC DNA]</scope>
    <source>
        <strain evidence="4">cv. Tunisia</strain>
    </source>
</reference>
<dbReference type="GO" id="GO:0003676">
    <property type="term" value="F:nucleic acid binding"/>
    <property type="evidence" value="ECO:0007669"/>
    <property type="project" value="InterPro"/>
</dbReference>
<dbReference type="Proteomes" id="UP000515151">
    <property type="component" value="Chromosome 1"/>
</dbReference>
<gene>
    <name evidence="5" type="primary">LOC116203209</name>
</gene>
<keyword evidence="3" id="KW-0809">Transit peptide</keyword>
<comment type="similarity">
    <text evidence="1">Belongs to the mTERF family.</text>
</comment>
<dbReference type="OrthoDB" id="637682at2759"/>
<evidence type="ECO:0000313" key="5">
    <source>
        <dbReference type="RefSeq" id="XP_031390740.1"/>
    </source>
</evidence>
<dbReference type="GO" id="GO:0006353">
    <property type="term" value="P:DNA-templated transcription termination"/>
    <property type="evidence" value="ECO:0007669"/>
    <property type="project" value="UniProtKB-KW"/>
</dbReference>
<evidence type="ECO:0000256" key="1">
    <source>
        <dbReference type="ARBA" id="ARBA00007692"/>
    </source>
</evidence>
<dbReference type="RefSeq" id="XP_031390740.1">
    <property type="nucleotide sequence ID" value="XM_031534880.1"/>
</dbReference>
<accession>A0A6P8D2W6</accession>
<proteinExistence type="inferred from homology"/>
<dbReference type="PANTHER" id="PTHR13068:SF166">
    <property type="entry name" value="TRANSCRIPTION TERMINATION FACTOR MTERF15, MITOCHONDRIAL-LIKE"/>
    <property type="match status" value="1"/>
</dbReference>
<dbReference type="Pfam" id="PF02536">
    <property type="entry name" value="mTERF"/>
    <property type="match status" value="1"/>
</dbReference>
<keyword evidence="2" id="KW-0804">Transcription</keyword>
<dbReference type="Gene3D" id="1.25.70.10">
    <property type="entry name" value="Transcription termination factor 3, mitochondrial"/>
    <property type="match status" value="2"/>
</dbReference>